<evidence type="ECO:0000256" key="6">
    <source>
        <dbReference type="SAM" id="Phobius"/>
    </source>
</evidence>
<dbReference type="InterPro" id="IPR036259">
    <property type="entry name" value="MFS_trans_sf"/>
</dbReference>
<keyword evidence="2" id="KW-0813">Transport</keyword>
<comment type="subcellular location">
    <subcellularLocation>
        <location evidence="1">Cell membrane</location>
        <topology evidence="1">Multi-pass membrane protein</topology>
    </subcellularLocation>
</comment>
<evidence type="ECO:0000256" key="3">
    <source>
        <dbReference type="ARBA" id="ARBA00022692"/>
    </source>
</evidence>
<evidence type="ECO:0000259" key="7">
    <source>
        <dbReference type="PROSITE" id="PS50850"/>
    </source>
</evidence>
<dbReference type="SUPFAM" id="SSF103473">
    <property type="entry name" value="MFS general substrate transporter"/>
    <property type="match status" value="1"/>
</dbReference>
<feature type="transmembrane region" description="Helical" evidence="6">
    <location>
        <begin position="227"/>
        <end position="245"/>
    </location>
</feature>
<feature type="transmembrane region" description="Helical" evidence="6">
    <location>
        <begin position="406"/>
        <end position="423"/>
    </location>
</feature>
<feature type="transmembrane region" description="Helical" evidence="6">
    <location>
        <begin position="381"/>
        <end position="400"/>
    </location>
</feature>
<keyword evidence="5 6" id="KW-0472">Membrane</keyword>
<dbReference type="PROSITE" id="PS50850">
    <property type="entry name" value="MFS"/>
    <property type="match status" value="1"/>
</dbReference>
<feature type="transmembrane region" description="Helical" evidence="6">
    <location>
        <begin position="65"/>
        <end position="85"/>
    </location>
</feature>
<evidence type="ECO:0000313" key="8">
    <source>
        <dbReference type="EMBL" id="PZP88799.1"/>
    </source>
</evidence>
<reference evidence="8 9" key="1">
    <citation type="submission" date="2017-08" db="EMBL/GenBank/DDBJ databases">
        <title>Infants hospitalized years apart are colonized by the same room-sourced microbial strains.</title>
        <authorList>
            <person name="Brooks B."/>
            <person name="Olm M.R."/>
            <person name="Firek B.A."/>
            <person name="Baker R."/>
            <person name="Thomas B.C."/>
            <person name="Morowitz M.J."/>
            <person name="Banfield J.F."/>
        </authorList>
    </citation>
    <scope>NUCLEOTIDE SEQUENCE [LARGE SCALE GENOMIC DNA]</scope>
    <source>
        <strain evidence="8">S2_006_000_R1_57</strain>
    </source>
</reference>
<feature type="transmembrane region" description="Helical" evidence="6">
    <location>
        <begin position="149"/>
        <end position="169"/>
    </location>
</feature>
<feature type="transmembrane region" description="Helical" evidence="6">
    <location>
        <begin position="25"/>
        <end position="45"/>
    </location>
</feature>
<dbReference type="Gene3D" id="1.20.1720.10">
    <property type="entry name" value="Multidrug resistance protein D"/>
    <property type="match status" value="2"/>
</dbReference>
<dbReference type="CDD" id="cd17321">
    <property type="entry name" value="MFS_MMR_MDR_like"/>
    <property type="match status" value="1"/>
</dbReference>
<feature type="transmembrane region" description="Helical" evidence="6">
    <location>
        <begin position="275"/>
        <end position="294"/>
    </location>
</feature>
<keyword evidence="4 6" id="KW-1133">Transmembrane helix</keyword>
<accession>A0A2W5KH68</accession>
<dbReference type="RefSeq" id="WP_290598701.1">
    <property type="nucleotide sequence ID" value="NZ_QFOZ01000007.1"/>
</dbReference>
<evidence type="ECO:0000256" key="5">
    <source>
        <dbReference type="ARBA" id="ARBA00023136"/>
    </source>
</evidence>
<feature type="transmembrane region" description="Helical" evidence="6">
    <location>
        <begin position="351"/>
        <end position="369"/>
    </location>
</feature>
<evidence type="ECO:0000256" key="4">
    <source>
        <dbReference type="ARBA" id="ARBA00022989"/>
    </source>
</evidence>
<dbReference type="GO" id="GO:0022857">
    <property type="term" value="F:transmembrane transporter activity"/>
    <property type="evidence" value="ECO:0007669"/>
    <property type="project" value="InterPro"/>
</dbReference>
<dbReference type="PANTHER" id="PTHR42718:SF9">
    <property type="entry name" value="MAJOR FACILITATOR SUPERFAMILY MULTIDRUG TRANSPORTER MFSC"/>
    <property type="match status" value="1"/>
</dbReference>
<evidence type="ECO:0000256" key="2">
    <source>
        <dbReference type="ARBA" id="ARBA00022448"/>
    </source>
</evidence>
<sequence>MATTPTTTADTTAAASAAEPIKHKWAMLAVLALGLSLIVLDGTIVNVSLPTIIKTLHLDLSQAQWVSALYTVVVASLLLEIGSVADRIGRRSTFVIGLIIFIVASILAGISTNGSALIASRALQGVGAAFVMPSTLSNVHANFTGKDRTIAFGVWGATISAMAAIGPLIGGAITSYTSWRWIFFINIPFGILILIGAFLTVPNTKDTGASTATGAGTASSSPRKHDVLGFILSALSVGLIVFSIIEGPKLGWWNHKDTLKMWGHSLFADSSISSVPFTLLMGILLLIGFITWELHQLKRQHYVLLNPHLFQNPSFAWGNLTALVVAIGQFSLVFLIPMFVINDMGKSPLTAGWVLAAMALGAMVSGGLARHVTAIIPPTGVVMMGLALEVIGVATLAGTLHTSQNLWVMALILVIYGVGLGFASAQLTSTVMADVPVEHSGMGSATQSTVRQLGSASGIALGGSVLATTLSNHLPGLVAPLGLPQQMTVPLVEATINSGGANLHGLSMPPLSDVLREGYCDAISTSMWVSMAFLAIGLLSSLRLWWVTKQAAKNTSVKGEETSDSPQRETA</sequence>
<dbReference type="AlphaFoldDB" id="A0A2W5KH68"/>
<organism evidence="8 9">
    <name type="scientific">Lawsonella clevelandensis</name>
    <dbReference type="NCBI Taxonomy" id="1528099"/>
    <lineage>
        <taxon>Bacteria</taxon>
        <taxon>Bacillati</taxon>
        <taxon>Actinomycetota</taxon>
        <taxon>Actinomycetes</taxon>
        <taxon>Mycobacteriales</taxon>
        <taxon>Lawsonellaceae</taxon>
        <taxon>Lawsonella</taxon>
    </lineage>
</organism>
<dbReference type="InterPro" id="IPR020846">
    <property type="entry name" value="MFS_dom"/>
</dbReference>
<feature type="transmembrane region" description="Helical" evidence="6">
    <location>
        <begin position="526"/>
        <end position="546"/>
    </location>
</feature>
<proteinExistence type="predicted"/>
<dbReference type="GO" id="GO:0005886">
    <property type="term" value="C:plasma membrane"/>
    <property type="evidence" value="ECO:0007669"/>
    <property type="project" value="UniProtKB-SubCell"/>
</dbReference>
<comment type="caution">
    <text evidence="8">The sequence shown here is derived from an EMBL/GenBank/DDBJ whole genome shotgun (WGS) entry which is preliminary data.</text>
</comment>
<feature type="transmembrane region" description="Helical" evidence="6">
    <location>
        <begin position="315"/>
        <end position="339"/>
    </location>
</feature>
<dbReference type="PANTHER" id="PTHR42718">
    <property type="entry name" value="MAJOR FACILITATOR SUPERFAMILY MULTIDRUG TRANSPORTER MFSC"/>
    <property type="match status" value="1"/>
</dbReference>
<dbReference type="Proteomes" id="UP000248606">
    <property type="component" value="Unassembled WGS sequence"/>
</dbReference>
<gene>
    <name evidence="8" type="ORF">DI579_05415</name>
</gene>
<dbReference type="PRINTS" id="PR01036">
    <property type="entry name" value="TCRTETB"/>
</dbReference>
<feature type="transmembrane region" description="Helical" evidence="6">
    <location>
        <begin position="181"/>
        <end position="201"/>
    </location>
</feature>
<dbReference type="InterPro" id="IPR011701">
    <property type="entry name" value="MFS"/>
</dbReference>
<evidence type="ECO:0000313" key="9">
    <source>
        <dbReference type="Proteomes" id="UP000248606"/>
    </source>
</evidence>
<protein>
    <submittedName>
        <fullName evidence="8">MFS transporter</fullName>
    </submittedName>
</protein>
<feature type="domain" description="Major facilitator superfamily (MFS) profile" evidence="7">
    <location>
        <begin position="27"/>
        <end position="549"/>
    </location>
</feature>
<name>A0A2W5KH68_9ACTN</name>
<dbReference type="Pfam" id="PF07690">
    <property type="entry name" value="MFS_1"/>
    <property type="match status" value="1"/>
</dbReference>
<dbReference type="EMBL" id="QFOZ01000007">
    <property type="protein sequence ID" value="PZP88799.1"/>
    <property type="molecule type" value="Genomic_DNA"/>
</dbReference>
<evidence type="ECO:0000256" key="1">
    <source>
        <dbReference type="ARBA" id="ARBA00004651"/>
    </source>
</evidence>
<keyword evidence="3 6" id="KW-0812">Transmembrane</keyword>
<feature type="transmembrane region" description="Helical" evidence="6">
    <location>
        <begin position="92"/>
        <end position="110"/>
    </location>
</feature>